<keyword evidence="1" id="KW-0732">Signal</keyword>
<evidence type="ECO:0000313" key="3">
    <source>
        <dbReference type="Proteomes" id="UP001526446"/>
    </source>
</evidence>
<dbReference type="Gene3D" id="3.40.1420.10">
    <property type="entry name" value="Inhibitor of vertebrate lysozyme"/>
    <property type="match status" value="1"/>
</dbReference>
<organism evidence="2 3">
    <name type="scientific">Acetobacter farinalis</name>
    <dbReference type="NCBI Taxonomy" id="1260984"/>
    <lineage>
        <taxon>Bacteria</taxon>
        <taxon>Pseudomonadati</taxon>
        <taxon>Pseudomonadota</taxon>
        <taxon>Alphaproteobacteria</taxon>
        <taxon>Acetobacterales</taxon>
        <taxon>Acetobacteraceae</taxon>
        <taxon>Acetobacter</taxon>
    </lineage>
</organism>
<feature type="signal peptide" evidence="1">
    <location>
        <begin position="1"/>
        <end position="19"/>
    </location>
</feature>
<comment type="caution">
    <text evidence="2">The sequence shown here is derived from an EMBL/GenBank/DDBJ whole genome shotgun (WGS) entry which is preliminary data.</text>
</comment>
<proteinExistence type="predicted"/>
<reference evidence="2 3" key="1">
    <citation type="submission" date="2022-11" db="EMBL/GenBank/DDBJ databases">
        <title>Genome sequencing of Acetobacter type strain.</title>
        <authorList>
            <person name="Heo J."/>
            <person name="Lee D."/>
            <person name="Han B.-H."/>
            <person name="Hong S.-B."/>
            <person name="Kwon S.-W."/>
        </authorList>
    </citation>
    <scope>NUCLEOTIDE SEQUENCE [LARGE SCALE GENOMIC DNA]</scope>
    <source>
        <strain evidence="2 3">KACC 21251</strain>
    </source>
</reference>
<sequence>MKKLSFMLLAVCVATPAFAQSTQTTSDLAKTVKYRPAYHAMTQLPEWVTKAAAVSVPTKTLTQDGRTYLIGHLCKPHDCADHQLDVVFSADGKTTWGLLSRRYGKTLYQMPLGEPDAETLAALLTSYHDNNPDDAVKSP</sequence>
<dbReference type="Proteomes" id="UP001526446">
    <property type="component" value="Unassembled WGS sequence"/>
</dbReference>
<dbReference type="InterPro" id="IPR036501">
    <property type="entry name" value="Inhibitor_vert_lysozyme_sf"/>
</dbReference>
<dbReference type="SUPFAM" id="SSF89872">
    <property type="entry name" value="Inhibitor of vertebrate lysozyme, Ivy"/>
    <property type="match status" value="1"/>
</dbReference>
<name>A0ABT3Q951_9PROT</name>
<evidence type="ECO:0000256" key="1">
    <source>
        <dbReference type="SAM" id="SignalP"/>
    </source>
</evidence>
<feature type="chain" id="PRO_5046192448" evidence="1">
    <location>
        <begin position="20"/>
        <end position="139"/>
    </location>
</feature>
<keyword evidence="3" id="KW-1185">Reference proteome</keyword>
<dbReference type="EMBL" id="JAPIUX010000014">
    <property type="protein sequence ID" value="MCX2561806.1"/>
    <property type="molecule type" value="Genomic_DNA"/>
</dbReference>
<dbReference type="RefSeq" id="WP_166122494.1">
    <property type="nucleotide sequence ID" value="NZ_JAPIUX010000014.1"/>
</dbReference>
<protein>
    <submittedName>
        <fullName evidence="2">Ivy family c-type lysozyme inhibitor</fullName>
    </submittedName>
</protein>
<dbReference type="Pfam" id="PF08816">
    <property type="entry name" value="Ivy"/>
    <property type="match status" value="1"/>
</dbReference>
<gene>
    <name evidence="2" type="ORF">OQ252_10420</name>
</gene>
<evidence type="ECO:0000313" key="2">
    <source>
        <dbReference type="EMBL" id="MCX2561806.1"/>
    </source>
</evidence>
<accession>A0ABT3Q951</accession>